<feature type="chain" id="PRO_5001521308" evidence="1">
    <location>
        <begin position="19"/>
        <end position="166"/>
    </location>
</feature>
<name>A0A023FTM2_AMBCJ</name>
<evidence type="ECO:0000313" key="3">
    <source>
        <dbReference type="EMBL" id="JAC23960.1"/>
    </source>
</evidence>
<keyword evidence="1" id="KW-0732">Signal</keyword>
<dbReference type="SUPFAM" id="SSF57362">
    <property type="entry name" value="BPTI-like"/>
    <property type="match status" value="2"/>
</dbReference>
<dbReference type="GO" id="GO:0004867">
    <property type="term" value="F:serine-type endopeptidase inhibitor activity"/>
    <property type="evidence" value="ECO:0007669"/>
    <property type="project" value="InterPro"/>
</dbReference>
<dbReference type="AlphaFoldDB" id="A0A023FTM2"/>
<feature type="signal peptide" evidence="1">
    <location>
        <begin position="1"/>
        <end position="18"/>
    </location>
</feature>
<organism evidence="3">
    <name type="scientific">Amblyomma cajennense</name>
    <name type="common">Cayenne tick</name>
    <name type="synonym">Acarus cajennensis</name>
    <dbReference type="NCBI Taxonomy" id="34607"/>
    <lineage>
        <taxon>Eukaryota</taxon>
        <taxon>Metazoa</taxon>
        <taxon>Ecdysozoa</taxon>
        <taxon>Arthropoda</taxon>
        <taxon>Chelicerata</taxon>
        <taxon>Arachnida</taxon>
        <taxon>Acari</taxon>
        <taxon>Parasitiformes</taxon>
        <taxon>Ixodida</taxon>
        <taxon>Ixodoidea</taxon>
        <taxon>Ixodidae</taxon>
        <taxon>Amblyomminae</taxon>
        <taxon>Amblyomma</taxon>
    </lineage>
</organism>
<dbReference type="InterPro" id="IPR036880">
    <property type="entry name" value="Kunitz_BPTI_sf"/>
</dbReference>
<proteinExistence type="evidence at transcript level"/>
<dbReference type="Gene3D" id="4.10.410.10">
    <property type="entry name" value="Pancreatic trypsin inhibitor Kunitz domain"/>
    <property type="match status" value="2"/>
</dbReference>
<dbReference type="SMART" id="SM00131">
    <property type="entry name" value="KU"/>
    <property type="match status" value="2"/>
</dbReference>
<reference evidence="3" key="1">
    <citation type="submission" date="2014-03" db="EMBL/GenBank/DDBJ databases">
        <title>The sialotranscriptome of Amblyomma triste, Amblyomma parvum and Amblyomma cajennense ticks, uncovered by 454-based RNA-seq.</title>
        <authorList>
            <person name="Garcia G.R."/>
            <person name="Gardinassi L.G."/>
            <person name="Ribeiro J.M."/>
            <person name="Anatriello E."/>
            <person name="Ferreira B.R."/>
            <person name="Moreira H.N."/>
            <person name="Mafra C."/>
            <person name="Olegario M.M."/>
            <person name="Szabo P.J."/>
            <person name="Miranda-Santos I.K."/>
            <person name="Maruyama S.R."/>
        </authorList>
    </citation>
    <scope>NUCLEOTIDE SEQUENCE</scope>
    <source>
        <strain evidence="3">Uberlandia</strain>
        <tissue evidence="3">Salivary glands</tissue>
    </source>
</reference>
<dbReference type="InterPro" id="IPR002223">
    <property type="entry name" value="Kunitz_BPTI"/>
</dbReference>
<evidence type="ECO:0000256" key="1">
    <source>
        <dbReference type="SAM" id="SignalP"/>
    </source>
</evidence>
<dbReference type="EMBL" id="GBBK01000522">
    <property type="protein sequence ID" value="JAC23960.1"/>
    <property type="molecule type" value="mRNA"/>
</dbReference>
<accession>A0A023FTM2</accession>
<protein>
    <submittedName>
        <fullName evidence="3">Putative kunitz-type serine protease inhibitor</fullName>
    </submittedName>
</protein>
<dbReference type="PROSITE" id="PS50279">
    <property type="entry name" value="BPTI_KUNITZ_2"/>
    <property type="match status" value="1"/>
</dbReference>
<feature type="domain" description="BPTI/Kunitz inhibitor" evidence="2">
    <location>
        <begin position="40"/>
        <end position="96"/>
    </location>
</feature>
<sequence length="166" mass="19086">MKLIVIILLSCWSGAALGVGGEFFSTPTTNWPRKFSPEDCTKEESLVGRYCGNPFHERRHFYNRTTKKCVLFIPEKCGKYDVGNNFAKRKDCMTTCMKKSPCLNPKNGRANGTVEGYTYDASDDFCYRTKYSSKTKFWPEKNRFTTEKACYDECAPEIVPKSWQSK</sequence>
<evidence type="ECO:0000259" key="2">
    <source>
        <dbReference type="PROSITE" id="PS50279"/>
    </source>
</evidence>
<dbReference type="Pfam" id="PF00014">
    <property type="entry name" value="Kunitz_BPTI"/>
    <property type="match status" value="1"/>
</dbReference>